<dbReference type="SUPFAM" id="SSF55729">
    <property type="entry name" value="Acyl-CoA N-acyltransferases (Nat)"/>
    <property type="match status" value="1"/>
</dbReference>
<dbReference type="EC" id="2.3.1.-" evidence="2"/>
<dbReference type="GO" id="GO:0016746">
    <property type="term" value="F:acyltransferase activity"/>
    <property type="evidence" value="ECO:0007669"/>
    <property type="project" value="UniProtKB-KW"/>
</dbReference>
<dbReference type="PROSITE" id="PS51186">
    <property type="entry name" value="GNAT"/>
    <property type="match status" value="1"/>
</dbReference>
<dbReference type="EMBL" id="JBHDLJ010000008">
    <property type="protein sequence ID" value="MFB0835162.1"/>
    <property type="molecule type" value="Genomic_DNA"/>
</dbReference>
<gene>
    <name evidence="2" type="ORF">ACETWP_11225</name>
</gene>
<dbReference type="InterPro" id="IPR000182">
    <property type="entry name" value="GNAT_dom"/>
</dbReference>
<keyword evidence="2" id="KW-0012">Acyltransferase</keyword>
<dbReference type="Proteomes" id="UP001575652">
    <property type="component" value="Unassembled WGS sequence"/>
</dbReference>
<dbReference type="Pfam" id="PF00583">
    <property type="entry name" value="Acetyltransf_1"/>
    <property type="match status" value="1"/>
</dbReference>
<proteinExistence type="predicted"/>
<dbReference type="InterPro" id="IPR016181">
    <property type="entry name" value="Acyl_CoA_acyltransferase"/>
</dbReference>
<dbReference type="RefSeq" id="WP_373972334.1">
    <property type="nucleotide sequence ID" value="NZ_JBHDLJ010000008.1"/>
</dbReference>
<dbReference type="Gene3D" id="3.40.630.30">
    <property type="match status" value="1"/>
</dbReference>
<accession>A0ABV4USE8</accession>
<reference evidence="2 3" key="1">
    <citation type="submission" date="2024-09" db="EMBL/GenBank/DDBJ databases">
        <authorList>
            <person name="Salinas-Garcia M.A."/>
            <person name="Prieme A."/>
        </authorList>
    </citation>
    <scope>NUCLEOTIDE SEQUENCE [LARGE SCALE GENOMIC DNA]</scope>
    <source>
        <strain evidence="2 3">DSM 21081</strain>
    </source>
</reference>
<dbReference type="Pfam" id="PF13312">
    <property type="entry name" value="DUF4081"/>
    <property type="match status" value="1"/>
</dbReference>
<evidence type="ECO:0000259" key="1">
    <source>
        <dbReference type="PROSITE" id="PS51186"/>
    </source>
</evidence>
<name>A0ABV4USE8_9MICC</name>
<protein>
    <submittedName>
        <fullName evidence="2">GNAT family N-acetyltransferase</fullName>
        <ecNumber evidence="2">2.3.1.-</ecNumber>
    </submittedName>
</protein>
<dbReference type="InterPro" id="IPR025289">
    <property type="entry name" value="DUF4081"/>
</dbReference>
<keyword evidence="3" id="KW-1185">Reference proteome</keyword>
<dbReference type="PIRSF" id="PIRSF021603">
    <property type="entry name" value="UCP21603_acetyltransf"/>
    <property type="match status" value="1"/>
</dbReference>
<comment type="caution">
    <text evidence="2">The sequence shown here is derived from an EMBL/GenBank/DDBJ whole genome shotgun (WGS) entry which is preliminary data.</text>
</comment>
<sequence>MARILSRVAPWLPSAPSRRLEGECLTGTVRVLGASDTGLLGELVARDPVANVFIDAQLAASGSAAPTSSGGMVLGRFDGGMLDSACWVGANVVPIEASAEAAVEFADAILPLGRRFSSVFGLSEAVLSIWSRLQDGPQRAFDIRARQPLMILDHAPPAGPATGLRPTLESDYDAVLPACARMFEEELGYSPLTGGGSYYRSRVRSLIRQGHSLVDFDASGAVRFKAELGTVSPRATQIQGVWMDPRHRGRGLAAPYMAAVAGYALSLAPVTSLYVNDYNAAALATYRRVGFRQAGEFATVLF</sequence>
<feature type="domain" description="N-acetyltransferase" evidence="1">
    <location>
        <begin position="166"/>
        <end position="302"/>
    </location>
</feature>
<evidence type="ECO:0000313" key="2">
    <source>
        <dbReference type="EMBL" id="MFB0835162.1"/>
    </source>
</evidence>
<keyword evidence="2" id="KW-0808">Transferase</keyword>
<organism evidence="2 3">
    <name type="scientific">Arthrobacter halodurans</name>
    <dbReference type="NCBI Taxonomy" id="516699"/>
    <lineage>
        <taxon>Bacteria</taxon>
        <taxon>Bacillati</taxon>
        <taxon>Actinomycetota</taxon>
        <taxon>Actinomycetes</taxon>
        <taxon>Micrococcales</taxon>
        <taxon>Micrococcaceae</taxon>
        <taxon>Arthrobacter</taxon>
    </lineage>
</organism>
<dbReference type="InterPro" id="IPR016794">
    <property type="entry name" value="UCP21603_acetyltransf"/>
</dbReference>
<evidence type="ECO:0000313" key="3">
    <source>
        <dbReference type="Proteomes" id="UP001575652"/>
    </source>
</evidence>